<dbReference type="Proteomes" id="UP001241169">
    <property type="component" value="Unassembled WGS sequence"/>
</dbReference>
<keyword evidence="3" id="KW-1185">Reference proteome</keyword>
<reference evidence="2 3" key="1">
    <citation type="submission" date="2016-10" db="EMBL/GenBank/DDBJ databases">
        <title>The genome sequence of Colletotrichum fioriniae PJ7.</title>
        <authorList>
            <person name="Baroncelli R."/>
        </authorList>
    </citation>
    <scope>NUCLEOTIDE SEQUENCE [LARGE SCALE GENOMIC DNA]</scope>
    <source>
        <strain evidence="2 3">IMI 384185</strain>
    </source>
</reference>
<dbReference type="GeneID" id="85378410"/>
<organism evidence="2 3">
    <name type="scientific">Colletotrichum paranaense</name>
    <dbReference type="NCBI Taxonomy" id="1914294"/>
    <lineage>
        <taxon>Eukaryota</taxon>
        <taxon>Fungi</taxon>
        <taxon>Dikarya</taxon>
        <taxon>Ascomycota</taxon>
        <taxon>Pezizomycotina</taxon>
        <taxon>Sordariomycetes</taxon>
        <taxon>Hypocreomycetidae</taxon>
        <taxon>Glomerellales</taxon>
        <taxon>Glomerellaceae</taxon>
        <taxon>Colletotrichum</taxon>
        <taxon>Colletotrichum acutatum species complex</taxon>
    </lineage>
</organism>
<name>A0ABQ9SDH1_9PEZI</name>
<dbReference type="RefSeq" id="XP_060346693.1">
    <property type="nucleotide sequence ID" value="XM_060494511.1"/>
</dbReference>
<sequence>SSLPPAAKQGIFQGHLRVPFPPTPSSPESQGLPAPWAPMDIQKTPAQNAPDAPDAPILSQPEPSQVPTGGDLVLSVLGSCSLHLHPAATRAAAAAFVLRFSKKKISNHNFPISSLFLFFIIFIVPPTTPRPVAHIPAHSNPEAPRSSSPPKDTILPAAVAIANRNQEET</sequence>
<feature type="region of interest" description="Disordered" evidence="1">
    <location>
        <begin position="1"/>
        <end position="66"/>
    </location>
</feature>
<evidence type="ECO:0000256" key="1">
    <source>
        <dbReference type="SAM" id="MobiDB-lite"/>
    </source>
</evidence>
<feature type="non-terminal residue" evidence="2">
    <location>
        <position position="1"/>
    </location>
</feature>
<protein>
    <submittedName>
        <fullName evidence="2">Uncharacterized protein</fullName>
    </submittedName>
</protein>
<gene>
    <name evidence="2" type="ORF">CPAR01_10250</name>
</gene>
<evidence type="ECO:0000313" key="3">
    <source>
        <dbReference type="Proteomes" id="UP001241169"/>
    </source>
</evidence>
<comment type="caution">
    <text evidence="2">The sequence shown here is derived from an EMBL/GenBank/DDBJ whole genome shotgun (WGS) entry which is preliminary data.</text>
</comment>
<feature type="compositionally biased region" description="Low complexity" evidence="1">
    <location>
        <begin position="45"/>
        <end position="56"/>
    </location>
</feature>
<feature type="region of interest" description="Disordered" evidence="1">
    <location>
        <begin position="134"/>
        <end position="169"/>
    </location>
</feature>
<dbReference type="EMBL" id="MOPA01000008">
    <property type="protein sequence ID" value="KAK1533542.1"/>
    <property type="molecule type" value="Genomic_DNA"/>
</dbReference>
<accession>A0ABQ9SDH1</accession>
<proteinExistence type="predicted"/>
<evidence type="ECO:0000313" key="2">
    <source>
        <dbReference type="EMBL" id="KAK1533542.1"/>
    </source>
</evidence>